<keyword evidence="2" id="KW-1185">Reference proteome</keyword>
<name>A0ABS4GPI1_9BACL</name>
<reference evidence="1 2" key="1">
    <citation type="submission" date="2021-03" db="EMBL/GenBank/DDBJ databases">
        <title>Genomic Encyclopedia of Type Strains, Phase IV (KMG-IV): sequencing the most valuable type-strain genomes for metagenomic binning, comparative biology and taxonomic classification.</title>
        <authorList>
            <person name="Goeker M."/>
        </authorList>
    </citation>
    <scope>NUCLEOTIDE SEQUENCE [LARGE SCALE GENOMIC DNA]</scope>
    <source>
        <strain evidence="1 2">DSM 24738</strain>
    </source>
</reference>
<comment type="caution">
    <text evidence="1">The sequence shown here is derived from an EMBL/GenBank/DDBJ whole genome shotgun (WGS) entry which is preliminary data.</text>
</comment>
<organism evidence="1 2">
    <name type="scientific">Ammoniphilus resinae</name>
    <dbReference type="NCBI Taxonomy" id="861532"/>
    <lineage>
        <taxon>Bacteria</taxon>
        <taxon>Bacillati</taxon>
        <taxon>Bacillota</taxon>
        <taxon>Bacilli</taxon>
        <taxon>Bacillales</taxon>
        <taxon>Paenibacillaceae</taxon>
        <taxon>Aneurinibacillus group</taxon>
        <taxon>Ammoniphilus</taxon>
    </lineage>
</organism>
<gene>
    <name evidence="1" type="ORF">J2Z37_002170</name>
</gene>
<evidence type="ECO:0000313" key="1">
    <source>
        <dbReference type="EMBL" id="MBP1932169.1"/>
    </source>
</evidence>
<dbReference type="Proteomes" id="UP001519343">
    <property type="component" value="Unassembled WGS sequence"/>
</dbReference>
<dbReference type="EMBL" id="JAGGKT010000005">
    <property type="protein sequence ID" value="MBP1932169.1"/>
    <property type="molecule type" value="Genomic_DNA"/>
</dbReference>
<evidence type="ECO:0000313" key="2">
    <source>
        <dbReference type="Proteomes" id="UP001519343"/>
    </source>
</evidence>
<proteinExistence type="predicted"/>
<protein>
    <submittedName>
        <fullName evidence="1">Uncharacterized protein</fullName>
    </submittedName>
</protein>
<sequence length="36" mass="4015">MPRNLLAIFHALLADLSPLLAFLKRLPAKIMEAGRI</sequence>
<accession>A0ABS4GPI1</accession>